<reference evidence="1" key="2">
    <citation type="submission" date="2020-05" db="UniProtKB">
        <authorList>
            <consortium name="EnsemblMetazoa"/>
        </authorList>
    </citation>
    <scope>IDENTIFICATION</scope>
    <source>
        <strain evidence="1">ACHKN1017</strain>
    </source>
</reference>
<dbReference type="EnsemblMetazoa" id="ACHR005851-RA">
    <property type="protein sequence ID" value="ACHR005851-PA"/>
    <property type="gene ID" value="ACHR005851"/>
</dbReference>
<evidence type="ECO:0000313" key="2">
    <source>
        <dbReference type="Proteomes" id="UP000075881"/>
    </source>
</evidence>
<name>A0A182K516_9DIPT</name>
<dbReference type="STRING" id="43041.A0A182K516"/>
<proteinExistence type="predicted"/>
<dbReference type="Proteomes" id="UP000075881">
    <property type="component" value="Unassembled WGS sequence"/>
</dbReference>
<sequence>FNQCFGVLGVLDRLHGTDALFRTKKAYARYIMMLSFIPAREAFPEPVKKAF</sequence>
<dbReference type="VEuPathDB" id="VectorBase:ACHR005851"/>
<accession>A0A182K516</accession>
<protein>
    <submittedName>
        <fullName evidence="1">Uncharacterized protein</fullName>
    </submittedName>
</protein>
<keyword evidence="2" id="KW-1185">Reference proteome</keyword>
<reference evidence="2" key="1">
    <citation type="submission" date="2013-03" db="EMBL/GenBank/DDBJ databases">
        <title>The Genome Sequence of Anopheles christyi ACHKN1017.</title>
        <authorList>
            <consortium name="The Broad Institute Genomics Platform"/>
            <person name="Neafsey D.E."/>
            <person name="Besansky N."/>
            <person name="Walker B."/>
            <person name="Young S.K."/>
            <person name="Zeng Q."/>
            <person name="Gargeya S."/>
            <person name="Fitzgerald M."/>
            <person name="Haas B."/>
            <person name="Abouelleil A."/>
            <person name="Allen A.W."/>
            <person name="Alvarado L."/>
            <person name="Arachchi H.M."/>
            <person name="Berlin A.M."/>
            <person name="Chapman S.B."/>
            <person name="Gainer-Dewar J."/>
            <person name="Goldberg J."/>
            <person name="Griggs A."/>
            <person name="Gujja S."/>
            <person name="Hansen M."/>
            <person name="Howarth C."/>
            <person name="Imamovic A."/>
            <person name="Ireland A."/>
            <person name="Larimer J."/>
            <person name="McCowan C."/>
            <person name="Murphy C."/>
            <person name="Pearson M."/>
            <person name="Poon T.W."/>
            <person name="Priest M."/>
            <person name="Roberts A."/>
            <person name="Saif S."/>
            <person name="Shea T."/>
            <person name="Sisk P."/>
            <person name="Sykes S."/>
            <person name="Wortman J."/>
            <person name="Nusbaum C."/>
            <person name="Birren B."/>
        </authorList>
    </citation>
    <scope>NUCLEOTIDE SEQUENCE [LARGE SCALE GENOMIC DNA]</scope>
    <source>
        <strain evidence="2">ACHKN1017</strain>
    </source>
</reference>
<evidence type="ECO:0000313" key="1">
    <source>
        <dbReference type="EnsemblMetazoa" id="ACHR005851-PA"/>
    </source>
</evidence>
<organism evidence="1 2">
    <name type="scientific">Anopheles christyi</name>
    <dbReference type="NCBI Taxonomy" id="43041"/>
    <lineage>
        <taxon>Eukaryota</taxon>
        <taxon>Metazoa</taxon>
        <taxon>Ecdysozoa</taxon>
        <taxon>Arthropoda</taxon>
        <taxon>Hexapoda</taxon>
        <taxon>Insecta</taxon>
        <taxon>Pterygota</taxon>
        <taxon>Neoptera</taxon>
        <taxon>Endopterygota</taxon>
        <taxon>Diptera</taxon>
        <taxon>Nematocera</taxon>
        <taxon>Culicoidea</taxon>
        <taxon>Culicidae</taxon>
        <taxon>Anophelinae</taxon>
        <taxon>Anopheles</taxon>
    </lineage>
</organism>
<dbReference type="AlphaFoldDB" id="A0A182K516"/>